<dbReference type="InterPro" id="IPR032774">
    <property type="entry name" value="WG_beta_rep"/>
</dbReference>
<protein>
    <recommendedName>
        <fullName evidence="3">KWG Leptospira</fullName>
    </recommendedName>
</protein>
<dbReference type="PANTHER" id="PTHR37841:SF1">
    <property type="entry name" value="DUF3298 DOMAIN-CONTAINING PROTEIN"/>
    <property type="match status" value="1"/>
</dbReference>
<dbReference type="RefSeq" id="WP_101358453.1">
    <property type="nucleotide sequence ID" value="NZ_NKXO01000016.1"/>
</dbReference>
<reference evidence="1 2" key="1">
    <citation type="submission" date="2017-06" db="EMBL/GenBank/DDBJ databases">
        <title>Raineya orbicola gen. nov., sp. nov. a slightly thermophilic bacterium of the phylum Bacteroidetes and the description of Raineyaceae fam. nov.</title>
        <authorList>
            <person name="Albuquerque L."/>
            <person name="Polonia A.R.M."/>
            <person name="Barroso C."/>
            <person name="Froufe H.J.C."/>
            <person name="Lage O."/>
            <person name="Lobo-Da-Cunha A."/>
            <person name="Egas C."/>
            <person name="Da Costa M.S."/>
        </authorList>
    </citation>
    <scope>NUCLEOTIDE SEQUENCE [LARGE SCALE GENOMIC DNA]</scope>
    <source>
        <strain evidence="1 2">SPSPC-11</strain>
    </source>
</reference>
<evidence type="ECO:0000313" key="1">
    <source>
        <dbReference type="EMBL" id="PKQ69730.1"/>
    </source>
</evidence>
<gene>
    <name evidence="1" type="ORF">Rain11_1185</name>
</gene>
<name>A0A2N3IH99_9BACT</name>
<sequence length="244" mass="28130">MKNLVFLFSIALASYQNLSAQLMAEKVVQNKKVGFLDLKEKKLVIPCEYEDAETYAVGNNIAVKKNGKWGLINENNKVLIPFEYEMIYSSCDHTTSAKKNGKWGVIDINSNEVLIPFEYEQTGKTFHSKILGVKKGETFTIHNPIIAVKQNGRWKFIKKDTKNFMPFSFEDVDVDCGEVFLDIGDVKMIMRGKRNSLPYIKFEGEWYEPRYNEEKATFEFVEDKEAKIYKRGDYAPISNSPTKK</sequence>
<dbReference type="Proteomes" id="UP000233387">
    <property type="component" value="Unassembled WGS sequence"/>
</dbReference>
<accession>A0A2N3IH99</accession>
<dbReference type="PANTHER" id="PTHR37841">
    <property type="entry name" value="GLR2918 PROTEIN"/>
    <property type="match status" value="1"/>
</dbReference>
<evidence type="ECO:0000313" key="2">
    <source>
        <dbReference type="Proteomes" id="UP000233387"/>
    </source>
</evidence>
<comment type="caution">
    <text evidence="1">The sequence shown here is derived from an EMBL/GenBank/DDBJ whole genome shotgun (WGS) entry which is preliminary data.</text>
</comment>
<dbReference type="AlphaFoldDB" id="A0A2N3IH99"/>
<proteinExistence type="predicted"/>
<dbReference type="Pfam" id="PF14903">
    <property type="entry name" value="WG_beta_rep"/>
    <property type="match status" value="2"/>
</dbReference>
<evidence type="ECO:0008006" key="3">
    <source>
        <dbReference type="Google" id="ProtNLM"/>
    </source>
</evidence>
<dbReference type="OrthoDB" id="2485468at2"/>
<organism evidence="1 2">
    <name type="scientific">Raineya orbicola</name>
    <dbReference type="NCBI Taxonomy" id="2016530"/>
    <lineage>
        <taxon>Bacteria</taxon>
        <taxon>Pseudomonadati</taxon>
        <taxon>Bacteroidota</taxon>
        <taxon>Cytophagia</taxon>
        <taxon>Cytophagales</taxon>
        <taxon>Raineyaceae</taxon>
        <taxon>Raineya</taxon>
    </lineage>
</organism>
<keyword evidence="2" id="KW-1185">Reference proteome</keyword>
<dbReference type="EMBL" id="NKXO01000016">
    <property type="protein sequence ID" value="PKQ69730.1"/>
    <property type="molecule type" value="Genomic_DNA"/>
</dbReference>